<name>A0A6F8ST35_9GAMM</name>
<sequence length="383" mass="44270">MTKAATLQQALTRFLDPSGLDRQRQRVCTHLLACRTKAMGGMVLQCSDCAHVQPRYFGCRDRHCPQCQGRAMAQWAERQQANMLPVRYYHVVFTLPHSLNGWVQLHPEVIHRLLFQSAWQTLCTFARDPKRLNGEMGMIAVLHTWGQNLSQHVHLHCLVPGGALSDDGKWHEARSNYLFPVRALSRHFRGHMVSALRKAAHAGDLHRVTRPGDVDAQLNTLMATDWVVYSKDCLEHTQAVVRYLARYTRQIAISNARILAVDDQQVTLRYKDYRDHDRHKQLILDGEEFVRRFLLHVLPRGLMRVRHYGFLANRCRRQRLVQIRRALAMVDQAPHVDTAASDAEPTYTCPHCKQPTLRMIGTLTPQRPLHDQPPNYKEQHYRA</sequence>
<dbReference type="PANTHER" id="PTHR37023">
    <property type="entry name" value="TRANSPOSASE"/>
    <property type="match status" value="1"/>
</dbReference>
<evidence type="ECO:0000259" key="3">
    <source>
        <dbReference type="Pfam" id="PF14319"/>
    </source>
</evidence>
<evidence type="ECO:0000313" key="4">
    <source>
        <dbReference type="EMBL" id="BCA91574.1"/>
    </source>
</evidence>
<dbReference type="Pfam" id="PF14319">
    <property type="entry name" value="Zn_Tnp_IS91"/>
    <property type="match status" value="1"/>
</dbReference>
<dbReference type="InterPro" id="IPR026889">
    <property type="entry name" value="Zn_Tnp"/>
</dbReference>
<dbReference type="AlphaFoldDB" id="A0A6F8ST35"/>
<feature type="domain" description="Transposase IS801/IS1294" evidence="2">
    <location>
        <begin position="137"/>
        <end position="317"/>
    </location>
</feature>
<proteinExistence type="predicted"/>
<organism evidence="4 5">
    <name type="scientific">Vreelandella aquamarina</name>
    <dbReference type="NCBI Taxonomy" id="77097"/>
    <lineage>
        <taxon>Bacteria</taxon>
        <taxon>Pseudomonadati</taxon>
        <taxon>Pseudomonadota</taxon>
        <taxon>Gammaproteobacteria</taxon>
        <taxon>Oceanospirillales</taxon>
        <taxon>Halomonadaceae</taxon>
        <taxon>Vreelandella</taxon>
    </lineage>
</organism>
<feature type="region of interest" description="Disordered" evidence="1">
    <location>
        <begin position="364"/>
        <end position="383"/>
    </location>
</feature>
<gene>
    <name evidence="4" type="primary">tnpA</name>
    <name evidence="4" type="ORF">HMSLTHF_13490</name>
</gene>
<dbReference type="RefSeq" id="WP_172416097.1">
    <property type="nucleotide sequence ID" value="NZ_AP022821.1"/>
</dbReference>
<dbReference type="EMBL" id="AP022821">
    <property type="protein sequence ID" value="BCA91574.1"/>
    <property type="molecule type" value="Genomic_DNA"/>
</dbReference>
<dbReference type="GO" id="GO:0003677">
    <property type="term" value="F:DNA binding"/>
    <property type="evidence" value="ECO:0007669"/>
    <property type="project" value="InterPro"/>
</dbReference>
<accession>A0A6F8ST35</accession>
<dbReference type="InterPro" id="IPR007069">
    <property type="entry name" value="Transposase_32"/>
</dbReference>
<evidence type="ECO:0000256" key="1">
    <source>
        <dbReference type="SAM" id="MobiDB-lite"/>
    </source>
</evidence>
<feature type="domain" description="Transposase zinc-binding" evidence="3">
    <location>
        <begin position="7"/>
        <end position="95"/>
    </location>
</feature>
<reference evidence="4 5" key="1">
    <citation type="submission" date="2020-02" db="EMBL/GenBank/DDBJ databases">
        <title>Complete Genome Sequence of Halomonas meridiana strain BAA-801, Isolated from Deep Sea Thermal Vent.</title>
        <authorList>
            <person name="Takahashi Y."/>
            <person name="Takahashi H."/>
            <person name="Galipon J."/>
            <person name="Arakawa K."/>
        </authorList>
    </citation>
    <scope>NUCLEOTIDE SEQUENCE [LARGE SCALE GENOMIC DNA]</scope>
    <source>
        <strain evidence="4 5">Slthf1</strain>
    </source>
</reference>
<dbReference type="NCBIfam" id="NF033538">
    <property type="entry name" value="transpos_IS91"/>
    <property type="match status" value="1"/>
</dbReference>
<protein>
    <submittedName>
        <fullName evidence="4">IS91 family transposase</fullName>
    </submittedName>
</protein>
<dbReference type="GO" id="GO:0004803">
    <property type="term" value="F:transposase activity"/>
    <property type="evidence" value="ECO:0007669"/>
    <property type="project" value="InterPro"/>
</dbReference>
<dbReference type="Pfam" id="PF04986">
    <property type="entry name" value="Y2_Tnp"/>
    <property type="match status" value="1"/>
</dbReference>
<dbReference type="InterPro" id="IPR054832">
    <property type="entry name" value="transpos_IS91"/>
</dbReference>
<dbReference type="Proteomes" id="UP000503197">
    <property type="component" value="Chromosome"/>
</dbReference>
<dbReference type="PANTHER" id="PTHR37023:SF1">
    <property type="entry name" value="ISSOD25 TRANSPOSASE TNPA_ISSOD25"/>
    <property type="match status" value="1"/>
</dbReference>
<dbReference type="GO" id="GO:0006313">
    <property type="term" value="P:DNA transposition"/>
    <property type="evidence" value="ECO:0007669"/>
    <property type="project" value="InterPro"/>
</dbReference>
<evidence type="ECO:0000259" key="2">
    <source>
        <dbReference type="Pfam" id="PF04986"/>
    </source>
</evidence>
<evidence type="ECO:0000313" key="5">
    <source>
        <dbReference type="Proteomes" id="UP000503197"/>
    </source>
</evidence>